<keyword evidence="3" id="KW-1185">Reference proteome</keyword>
<dbReference type="Gene3D" id="1.10.357.10">
    <property type="entry name" value="Tetracycline Repressor, domain 2"/>
    <property type="match status" value="1"/>
</dbReference>
<dbReference type="Proteomes" id="UP000549616">
    <property type="component" value="Unassembled WGS sequence"/>
</dbReference>
<dbReference type="AlphaFoldDB" id="A0A853AWQ2"/>
<dbReference type="InterPro" id="IPR036271">
    <property type="entry name" value="Tet_transcr_reg_TetR-rel_C_sf"/>
</dbReference>
<gene>
    <name evidence="2" type="ORF">HNR02_000443</name>
</gene>
<dbReference type="RefSeq" id="WP_179771172.1">
    <property type="nucleotide sequence ID" value="NZ_JACCFK010000001.1"/>
</dbReference>
<feature type="domain" description="Transcriptional regulator SbtR-like C-terminal" evidence="1">
    <location>
        <begin position="9"/>
        <end position="67"/>
    </location>
</feature>
<sequence length="67" mass="7147">MRGGATFTTVMNNAAEVLTRAQEAGSVRRDLRPRDLLLLGRGVGVAAEGDDETAERLIAVMLHGLRA</sequence>
<protein>
    <recommendedName>
        <fullName evidence="1">Transcriptional regulator SbtR-like C-terminal domain-containing protein</fullName>
    </recommendedName>
</protein>
<comment type="caution">
    <text evidence="2">The sequence shown here is derived from an EMBL/GenBank/DDBJ whole genome shotgun (WGS) entry which is preliminary data.</text>
</comment>
<dbReference type="EMBL" id="JACCFK010000001">
    <property type="protein sequence ID" value="NYI87120.1"/>
    <property type="molecule type" value="Genomic_DNA"/>
</dbReference>
<dbReference type="SUPFAM" id="SSF48498">
    <property type="entry name" value="Tetracyclin repressor-like, C-terminal domain"/>
    <property type="match status" value="1"/>
</dbReference>
<accession>A0A853AWQ2</accession>
<dbReference type="InterPro" id="IPR049445">
    <property type="entry name" value="TetR_SbtR-like_C"/>
</dbReference>
<organism evidence="2 3">
    <name type="scientific">Amycolatopsis endophytica</name>
    <dbReference type="NCBI Taxonomy" id="860233"/>
    <lineage>
        <taxon>Bacteria</taxon>
        <taxon>Bacillati</taxon>
        <taxon>Actinomycetota</taxon>
        <taxon>Actinomycetes</taxon>
        <taxon>Pseudonocardiales</taxon>
        <taxon>Pseudonocardiaceae</taxon>
        <taxon>Amycolatopsis</taxon>
    </lineage>
</organism>
<reference evidence="2 3" key="1">
    <citation type="submission" date="2020-07" db="EMBL/GenBank/DDBJ databases">
        <title>Sequencing the genomes of 1000 actinobacteria strains.</title>
        <authorList>
            <person name="Klenk H.-P."/>
        </authorList>
    </citation>
    <scope>NUCLEOTIDE SEQUENCE [LARGE SCALE GENOMIC DNA]</scope>
    <source>
        <strain evidence="2 3">DSM 104006</strain>
    </source>
</reference>
<evidence type="ECO:0000313" key="2">
    <source>
        <dbReference type="EMBL" id="NYI87120.1"/>
    </source>
</evidence>
<evidence type="ECO:0000313" key="3">
    <source>
        <dbReference type="Proteomes" id="UP000549616"/>
    </source>
</evidence>
<name>A0A853AWQ2_9PSEU</name>
<proteinExistence type="predicted"/>
<evidence type="ECO:0000259" key="1">
    <source>
        <dbReference type="Pfam" id="PF21597"/>
    </source>
</evidence>
<dbReference type="Pfam" id="PF21597">
    <property type="entry name" value="TetR_C_43"/>
    <property type="match status" value="1"/>
</dbReference>